<dbReference type="InterPro" id="IPR038720">
    <property type="entry name" value="YprB_RNase_H-like_dom"/>
</dbReference>
<name>A0A9Q4B0Q5_SALAG</name>
<dbReference type="Proteomes" id="UP001057753">
    <property type="component" value="Unassembled WGS sequence"/>
</dbReference>
<dbReference type="Gene3D" id="1.25.40.10">
    <property type="entry name" value="Tetratricopeptide repeat domain"/>
    <property type="match status" value="1"/>
</dbReference>
<feature type="compositionally biased region" description="Basic residues" evidence="1">
    <location>
        <begin position="1"/>
        <end position="14"/>
    </location>
</feature>
<dbReference type="SUPFAM" id="SSF48452">
    <property type="entry name" value="TPR-like"/>
    <property type="match status" value="1"/>
</dbReference>
<dbReference type="PANTHER" id="PTHR38462:SF1">
    <property type="entry name" value="YPRB RIBONUCLEASE H-LIKE DOMAIN-CONTAINING PROTEIN"/>
    <property type="match status" value="1"/>
</dbReference>
<evidence type="ECO:0000313" key="4">
    <source>
        <dbReference type="Proteomes" id="UP001057753"/>
    </source>
</evidence>
<evidence type="ECO:0000259" key="2">
    <source>
        <dbReference type="Pfam" id="PF13482"/>
    </source>
</evidence>
<evidence type="ECO:0000256" key="1">
    <source>
        <dbReference type="SAM" id="MobiDB-lite"/>
    </source>
</evidence>
<dbReference type="SUPFAM" id="SSF53098">
    <property type="entry name" value="Ribonuclease H-like"/>
    <property type="match status" value="1"/>
</dbReference>
<feature type="compositionally biased region" description="Basic and acidic residues" evidence="1">
    <location>
        <begin position="15"/>
        <end position="29"/>
    </location>
</feature>
<evidence type="ECO:0000313" key="3">
    <source>
        <dbReference type="EMBL" id="MCR6096233.1"/>
    </source>
</evidence>
<dbReference type="GO" id="GO:0003676">
    <property type="term" value="F:nucleic acid binding"/>
    <property type="evidence" value="ECO:0007669"/>
    <property type="project" value="InterPro"/>
</dbReference>
<protein>
    <submittedName>
        <fullName evidence="3">Ribonuclease H-like domain-containing protein</fullName>
    </submittedName>
</protein>
<sequence length="423" mass="48908">MSMKAKLLRMKHHLQLPEEKDQGELKGGIENEAPEPTDDETAFRALGFEPFYFENERAFRKRVIYPYESAQDKQLVEDMKHIHAFWQDDLQDHPLSFAGKPLDRLLFFDTETTGLSTGAGNVIFLIGYARLMANGVEVTQHLLESPASEAAFLSGFLDDFHEEDYLVSYNGKSFDWPQVKSRHAFIRKQLPKLPAFGHIDLLHSARRLWKDELPSCRLAIVEEHKLSLKREGDVPGSLAPLLYFEYLSNKTPHHLSGIIAHNDQDVRSLISLYALIAKKIIYPLEDTASAKEHVAIGAWFEKLKKFDWAERHFKQAIKRAQQPLPTVYYQLGSLYKKMKKPDLAVKYLDQALMEGTFPPIETWIERAKLAEHFEKDIDKAYSFAQQGLSTLKKREKLGHKANFISYKKDLNIRMKRLEKKRHA</sequence>
<dbReference type="EMBL" id="JABXYM010000001">
    <property type="protein sequence ID" value="MCR6096233.1"/>
    <property type="molecule type" value="Genomic_DNA"/>
</dbReference>
<feature type="domain" description="YprB ribonuclease H-like" evidence="2">
    <location>
        <begin position="106"/>
        <end position="275"/>
    </location>
</feature>
<dbReference type="InterPro" id="IPR036397">
    <property type="entry name" value="RNaseH_sf"/>
</dbReference>
<dbReference type="Pfam" id="PF13482">
    <property type="entry name" value="RNase_H_2"/>
    <property type="match status" value="1"/>
</dbReference>
<dbReference type="InterPro" id="IPR012337">
    <property type="entry name" value="RNaseH-like_sf"/>
</dbReference>
<comment type="caution">
    <text evidence="3">The sequence shown here is derived from an EMBL/GenBank/DDBJ whole genome shotgun (WGS) entry which is preliminary data.</text>
</comment>
<dbReference type="InterPro" id="IPR019734">
    <property type="entry name" value="TPR_rpt"/>
</dbReference>
<reference evidence="3" key="1">
    <citation type="submission" date="2020-06" db="EMBL/GenBank/DDBJ databases">
        <title>Insight into the genomes of haloalkaliphilic bacilli from Kenyan soda lakes.</title>
        <authorList>
            <person name="Mwirichia R."/>
            <person name="Villamizar G.C."/>
            <person name="Poehlein A."/>
            <person name="Mugweru J."/>
            <person name="Kipnyargis A."/>
            <person name="Kiplimo D."/>
            <person name="Orwa P."/>
            <person name="Daniel R."/>
        </authorList>
    </citation>
    <scope>NUCLEOTIDE SEQUENCE</scope>
    <source>
        <strain evidence="3">B1096_S55</strain>
    </source>
</reference>
<dbReference type="Pfam" id="PF13181">
    <property type="entry name" value="TPR_8"/>
    <property type="match status" value="1"/>
</dbReference>
<keyword evidence="4" id="KW-1185">Reference proteome</keyword>
<dbReference type="RefSeq" id="WP_257820877.1">
    <property type="nucleotide sequence ID" value="NZ_JABXYM010000001.1"/>
</dbReference>
<accession>A0A9Q4B0Q5</accession>
<organism evidence="3 4">
    <name type="scientific">Salipaludibacillus agaradhaerens</name>
    <name type="common">Bacillus agaradhaerens</name>
    <dbReference type="NCBI Taxonomy" id="76935"/>
    <lineage>
        <taxon>Bacteria</taxon>
        <taxon>Bacillati</taxon>
        <taxon>Bacillota</taxon>
        <taxon>Bacilli</taxon>
        <taxon>Bacillales</taxon>
        <taxon>Bacillaceae</taxon>
    </lineage>
</organism>
<dbReference type="InterPro" id="IPR011990">
    <property type="entry name" value="TPR-like_helical_dom_sf"/>
</dbReference>
<dbReference type="AlphaFoldDB" id="A0A9Q4B0Q5"/>
<dbReference type="SMART" id="SM00028">
    <property type="entry name" value="TPR"/>
    <property type="match status" value="2"/>
</dbReference>
<gene>
    <name evidence="3" type="ORF">HXA33_06690</name>
</gene>
<feature type="region of interest" description="Disordered" evidence="1">
    <location>
        <begin position="1"/>
        <end position="38"/>
    </location>
</feature>
<proteinExistence type="predicted"/>
<dbReference type="PANTHER" id="PTHR38462">
    <property type="entry name" value="EXONUCLEASE-LIKE PROTEIN"/>
    <property type="match status" value="1"/>
</dbReference>
<dbReference type="Gene3D" id="3.30.420.10">
    <property type="entry name" value="Ribonuclease H-like superfamily/Ribonuclease H"/>
    <property type="match status" value="1"/>
</dbReference>